<comment type="similarity">
    <text evidence="1">Belongs to the anhydro-N-acetylmuramic acid kinase family.</text>
</comment>
<dbReference type="SUPFAM" id="SSF53067">
    <property type="entry name" value="Actin-like ATPase domain"/>
    <property type="match status" value="1"/>
</dbReference>
<dbReference type="Proteomes" id="UP001139700">
    <property type="component" value="Unassembled WGS sequence"/>
</dbReference>
<protein>
    <recommendedName>
        <fullName evidence="1">Anhydro-N-acetylmuramic acid kinase</fullName>
        <ecNumber evidence="1">2.7.1.170</ecNumber>
    </recommendedName>
    <alternativeName>
        <fullName evidence="1">AnhMurNAc kinase</fullName>
    </alternativeName>
</protein>
<dbReference type="AlphaFoldDB" id="A0A9X1PES8"/>
<accession>A0A9X1PES8</accession>
<dbReference type="GO" id="GO:0097175">
    <property type="term" value="P:1,6-anhydro-N-acetyl-beta-muramic acid catabolic process"/>
    <property type="evidence" value="ECO:0007669"/>
    <property type="project" value="UniProtKB-UniRule"/>
</dbReference>
<sequence>MRAHIEKLYQISGKKSRRIIGLMSGTSLDGLDVAVCNIEGSGTATVLDLEFFTTVPYTDEFRNEILQIFAKRQIDFQQLCLLNPYIGTAHAKMILNCLESWDIDIEHIDLIASHGQTVFHAPKKQHKLPGFPNATLQIGDGDHIAAKTGIITLSDFRQKHIAAGGEGAPLAVYGDHFLFSKAGENRILLNMGGIANFTFLPGTLDTTKIFTTDTGPGNTLLDAYTKRFYHKPYDENGAIAASGKVNETLLAALKSFPFFKAPFPKTTGPEVFNFDYVESAIQQSKLISVSRQDIIATLTQLSAETISDAIKSMMNEDDAYTIYASGGGAHNPILMSGISSALNRPVLKIDKLGISGDAKEAVLFAVLANEAVAGQQMHFGEKEGVPGVSMGKISFPG</sequence>
<dbReference type="CDD" id="cd24050">
    <property type="entry name" value="ASKHA_NBD_ANMK"/>
    <property type="match status" value="1"/>
</dbReference>
<dbReference type="GO" id="GO:0006040">
    <property type="term" value="P:amino sugar metabolic process"/>
    <property type="evidence" value="ECO:0007669"/>
    <property type="project" value="InterPro"/>
</dbReference>
<name>A0A9X1PES8_9BACT</name>
<keyword evidence="3" id="KW-1185">Reference proteome</keyword>
<keyword evidence="1" id="KW-0067">ATP-binding</keyword>
<evidence type="ECO:0000313" key="2">
    <source>
        <dbReference type="EMBL" id="MCF0042368.1"/>
    </source>
</evidence>
<comment type="pathway">
    <text evidence="1">Cell wall biogenesis; peptidoglycan recycling.</text>
</comment>
<evidence type="ECO:0000313" key="3">
    <source>
        <dbReference type="Proteomes" id="UP001139700"/>
    </source>
</evidence>
<dbReference type="PANTHER" id="PTHR30605">
    <property type="entry name" value="ANHYDRO-N-ACETYLMURAMIC ACID KINASE"/>
    <property type="match status" value="1"/>
</dbReference>
<feature type="binding site" evidence="1">
    <location>
        <begin position="25"/>
        <end position="32"/>
    </location>
    <ligand>
        <name>ATP</name>
        <dbReference type="ChEBI" id="CHEBI:30616"/>
    </ligand>
</feature>
<keyword evidence="1" id="KW-0119">Carbohydrate metabolism</keyword>
<dbReference type="EC" id="2.7.1.170" evidence="1"/>
<dbReference type="GO" id="GO:0005524">
    <property type="term" value="F:ATP binding"/>
    <property type="evidence" value="ECO:0007669"/>
    <property type="project" value="UniProtKB-UniRule"/>
</dbReference>
<dbReference type="HAMAP" id="MF_01270">
    <property type="entry name" value="AnhMurNAc_kinase"/>
    <property type="match status" value="1"/>
</dbReference>
<keyword evidence="1 2" id="KW-0808">Transferase</keyword>
<dbReference type="EMBL" id="JAJTTA010000003">
    <property type="protein sequence ID" value="MCF0042368.1"/>
    <property type="molecule type" value="Genomic_DNA"/>
</dbReference>
<comment type="caution">
    <text evidence="2">The sequence shown here is derived from an EMBL/GenBank/DDBJ whole genome shotgun (WGS) entry which is preliminary data.</text>
</comment>
<dbReference type="InterPro" id="IPR005338">
    <property type="entry name" value="Anhydro_N_Ac-Mur_kinase"/>
</dbReference>
<dbReference type="GO" id="GO:0016773">
    <property type="term" value="F:phosphotransferase activity, alcohol group as acceptor"/>
    <property type="evidence" value="ECO:0007669"/>
    <property type="project" value="UniProtKB-UniRule"/>
</dbReference>
<keyword evidence="1 2" id="KW-0418">Kinase</keyword>
<keyword evidence="1" id="KW-0547">Nucleotide-binding</keyword>
<dbReference type="GO" id="GO:0009254">
    <property type="term" value="P:peptidoglycan turnover"/>
    <property type="evidence" value="ECO:0007669"/>
    <property type="project" value="UniProtKB-UniRule"/>
</dbReference>
<dbReference type="Gene3D" id="3.30.420.40">
    <property type="match status" value="2"/>
</dbReference>
<dbReference type="PANTHER" id="PTHR30605:SF0">
    <property type="entry name" value="ANHYDRO-N-ACETYLMURAMIC ACID KINASE"/>
    <property type="match status" value="1"/>
</dbReference>
<comment type="function">
    <text evidence="1">Catalyzes the specific phosphorylation of 1,6-anhydro-N-acetylmuramic acid (anhMurNAc) with the simultaneous cleavage of the 1,6-anhydro ring, generating MurNAc-6-P. Is required for the utilization of anhMurNAc either imported from the medium or derived from its own cell wall murein, and thus plays a role in cell wall recycling.</text>
</comment>
<comment type="catalytic activity">
    <reaction evidence="1">
        <text>1,6-anhydro-N-acetyl-beta-muramate + ATP + H2O = N-acetyl-D-muramate 6-phosphate + ADP + H(+)</text>
        <dbReference type="Rhea" id="RHEA:24952"/>
        <dbReference type="ChEBI" id="CHEBI:15377"/>
        <dbReference type="ChEBI" id="CHEBI:15378"/>
        <dbReference type="ChEBI" id="CHEBI:30616"/>
        <dbReference type="ChEBI" id="CHEBI:58690"/>
        <dbReference type="ChEBI" id="CHEBI:58722"/>
        <dbReference type="ChEBI" id="CHEBI:456216"/>
        <dbReference type="EC" id="2.7.1.170"/>
    </reaction>
</comment>
<dbReference type="NCBIfam" id="NF007149">
    <property type="entry name" value="PRK09585.3-4"/>
    <property type="match status" value="1"/>
</dbReference>
<organism evidence="2 3">
    <name type="scientific">Dyadobacter fanqingshengii</name>
    <dbReference type="NCBI Taxonomy" id="2906443"/>
    <lineage>
        <taxon>Bacteria</taxon>
        <taxon>Pseudomonadati</taxon>
        <taxon>Bacteroidota</taxon>
        <taxon>Cytophagia</taxon>
        <taxon>Cytophagales</taxon>
        <taxon>Spirosomataceae</taxon>
        <taxon>Dyadobacter</taxon>
    </lineage>
</organism>
<proteinExistence type="inferred from homology"/>
<comment type="pathway">
    <text evidence="1">Amino-sugar metabolism; 1,6-anhydro-N-acetylmuramate degradation.</text>
</comment>
<evidence type="ECO:0000256" key="1">
    <source>
        <dbReference type="HAMAP-Rule" id="MF_01270"/>
    </source>
</evidence>
<reference evidence="2" key="1">
    <citation type="submission" date="2021-12" db="EMBL/GenBank/DDBJ databases">
        <title>Novel species in genus Dyadobacter.</title>
        <authorList>
            <person name="Ma C."/>
        </authorList>
    </citation>
    <scope>NUCLEOTIDE SEQUENCE</scope>
    <source>
        <strain evidence="2">CY399</strain>
    </source>
</reference>
<dbReference type="GO" id="GO:0016301">
    <property type="term" value="F:kinase activity"/>
    <property type="evidence" value="ECO:0007669"/>
    <property type="project" value="UniProtKB-KW"/>
</dbReference>
<dbReference type="InterPro" id="IPR043129">
    <property type="entry name" value="ATPase_NBD"/>
</dbReference>
<dbReference type="RefSeq" id="WP_234615218.1">
    <property type="nucleotide sequence ID" value="NZ_CP098806.1"/>
</dbReference>
<dbReference type="Pfam" id="PF03702">
    <property type="entry name" value="AnmK"/>
    <property type="match status" value="1"/>
</dbReference>
<gene>
    <name evidence="1" type="primary">anmK</name>
    <name evidence="2" type="ORF">LXM24_19855</name>
</gene>